<evidence type="ECO:0000313" key="7">
    <source>
        <dbReference type="Proteomes" id="UP001168098"/>
    </source>
</evidence>
<dbReference type="GO" id="GO:0004386">
    <property type="term" value="F:helicase activity"/>
    <property type="evidence" value="ECO:0007669"/>
    <property type="project" value="UniProtKB-KW"/>
</dbReference>
<gene>
    <name evidence="6" type="ORF">PVL29_013386</name>
</gene>
<evidence type="ECO:0000256" key="2">
    <source>
        <dbReference type="ARBA" id="ARBA00022741"/>
    </source>
</evidence>
<evidence type="ECO:0000256" key="5">
    <source>
        <dbReference type="ARBA" id="ARBA00023242"/>
    </source>
</evidence>
<protein>
    <submittedName>
        <fullName evidence="6">Uncharacterized protein</fullName>
    </submittedName>
</protein>
<name>A0AA38ZLA6_VITRO</name>
<dbReference type="InterPro" id="IPR038718">
    <property type="entry name" value="SNF2-like_sf"/>
</dbReference>
<evidence type="ECO:0000256" key="1">
    <source>
        <dbReference type="ARBA" id="ARBA00004123"/>
    </source>
</evidence>
<dbReference type="Gene3D" id="3.40.50.10810">
    <property type="entry name" value="Tandem AAA-ATPase domain"/>
    <property type="match status" value="1"/>
</dbReference>
<accession>A0AA38ZLA6</accession>
<evidence type="ECO:0000313" key="6">
    <source>
        <dbReference type="EMBL" id="KAJ9691188.1"/>
    </source>
</evidence>
<dbReference type="AlphaFoldDB" id="A0AA38ZLA6"/>
<organism evidence="6 7">
    <name type="scientific">Vitis rotundifolia</name>
    <name type="common">Muscadine grape</name>
    <dbReference type="NCBI Taxonomy" id="103349"/>
    <lineage>
        <taxon>Eukaryota</taxon>
        <taxon>Viridiplantae</taxon>
        <taxon>Streptophyta</taxon>
        <taxon>Embryophyta</taxon>
        <taxon>Tracheophyta</taxon>
        <taxon>Spermatophyta</taxon>
        <taxon>Magnoliopsida</taxon>
        <taxon>eudicotyledons</taxon>
        <taxon>Gunneridae</taxon>
        <taxon>Pentapetalae</taxon>
        <taxon>rosids</taxon>
        <taxon>Vitales</taxon>
        <taxon>Vitaceae</taxon>
        <taxon>Viteae</taxon>
        <taxon>Vitis</taxon>
    </lineage>
</organism>
<dbReference type="SUPFAM" id="SSF52540">
    <property type="entry name" value="P-loop containing nucleoside triphosphate hydrolases"/>
    <property type="match status" value="1"/>
</dbReference>
<keyword evidence="4" id="KW-0067">ATP-binding</keyword>
<keyword evidence="5" id="KW-0539">Nucleus</keyword>
<keyword evidence="3" id="KW-0347">Helicase</keyword>
<keyword evidence="7" id="KW-1185">Reference proteome</keyword>
<dbReference type="GO" id="GO:0005524">
    <property type="term" value="F:ATP binding"/>
    <property type="evidence" value="ECO:0007669"/>
    <property type="project" value="UniProtKB-KW"/>
</dbReference>
<dbReference type="Proteomes" id="UP001168098">
    <property type="component" value="Unassembled WGS sequence"/>
</dbReference>
<keyword evidence="2" id="KW-0547">Nucleotide-binding</keyword>
<proteinExistence type="predicted"/>
<dbReference type="GO" id="GO:0005634">
    <property type="term" value="C:nucleus"/>
    <property type="evidence" value="ECO:0007669"/>
    <property type="project" value="UniProtKB-SubCell"/>
</dbReference>
<dbReference type="InterPro" id="IPR027417">
    <property type="entry name" value="P-loop_NTPase"/>
</dbReference>
<comment type="subcellular location">
    <subcellularLocation>
        <location evidence="1">Nucleus</location>
    </subcellularLocation>
</comment>
<dbReference type="PANTHER" id="PTHR45821">
    <property type="entry name" value="SNF2 DOMAIN-CONTAINING PROTEIN CLASSY 2-RELATED"/>
    <property type="match status" value="1"/>
</dbReference>
<dbReference type="InterPro" id="IPR044567">
    <property type="entry name" value="CLSY/DRD1"/>
</dbReference>
<evidence type="ECO:0000256" key="3">
    <source>
        <dbReference type="ARBA" id="ARBA00022806"/>
    </source>
</evidence>
<reference evidence="6 7" key="1">
    <citation type="journal article" date="2023" name="BMC Biotechnol.">
        <title>Vitis rotundifolia cv Carlos genome sequencing.</title>
        <authorList>
            <person name="Huff M."/>
            <person name="Hulse-Kemp A."/>
            <person name="Scheffler B."/>
            <person name="Youngblood R."/>
            <person name="Simpson S."/>
            <person name="Babiker E."/>
            <person name="Staton M."/>
        </authorList>
    </citation>
    <scope>NUCLEOTIDE SEQUENCE [LARGE SCALE GENOMIC DNA]</scope>
    <source>
        <tissue evidence="6">Leaf</tissue>
    </source>
</reference>
<sequence>MQVNPHQMEGFNFLISNLVAENPRGGILVHAPGSWKTFMIISFMQSFLAMSSQARPLVKKEFLIRQVEDTLLYDFYFVKADRRPPQLKVLKQWSTSSSPELFVVMELPSSACHMSPCSREKPPM</sequence>
<dbReference type="EMBL" id="JARBHA010000010">
    <property type="protein sequence ID" value="KAJ9691188.1"/>
    <property type="molecule type" value="Genomic_DNA"/>
</dbReference>
<dbReference type="GO" id="GO:0080188">
    <property type="term" value="P:gene silencing by siRNA-directed DNA methylation"/>
    <property type="evidence" value="ECO:0007669"/>
    <property type="project" value="InterPro"/>
</dbReference>
<evidence type="ECO:0000256" key="4">
    <source>
        <dbReference type="ARBA" id="ARBA00022840"/>
    </source>
</evidence>
<dbReference type="PANTHER" id="PTHR45821:SF1">
    <property type="entry name" value="ATP-DEPENDENT HELICASE FAMILY PROTEIN-RELATED"/>
    <property type="match status" value="1"/>
</dbReference>
<comment type="caution">
    <text evidence="6">The sequence shown here is derived from an EMBL/GenBank/DDBJ whole genome shotgun (WGS) entry which is preliminary data.</text>
</comment>
<keyword evidence="3" id="KW-0378">Hydrolase</keyword>